<feature type="transmembrane region" description="Helical" evidence="8">
    <location>
        <begin position="940"/>
        <end position="964"/>
    </location>
</feature>
<comment type="similarity">
    <text evidence="2">Belongs to the resistance-nodulation-cell division (RND) (TC 2.A.6) family.</text>
</comment>
<evidence type="ECO:0000256" key="8">
    <source>
        <dbReference type="SAM" id="Phobius"/>
    </source>
</evidence>
<feature type="transmembrane region" description="Helical" evidence="8">
    <location>
        <begin position="985"/>
        <end position="1005"/>
    </location>
</feature>
<feature type="transmembrane region" description="Helical" evidence="8">
    <location>
        <begin position="1017"/>
        <end position="1043"/>
    </location>
</feature>
<evidence type="ECO:0000256" key="1">
    <source>
        <dbReference type="ARBA" id="ARBA00004651"/>
    </source>
</evidence>
<dbReference type="EMBL" id="FNQJ01000007">
    <property type="protein sequence ID" value="SEA20852.1"/>
    <property type="molecule type" value="Genomic_DNA"/>
</dbReference>
<dbReference type="InterPro" id="IPR027463">
    <property type="entry name" value="AcrB_DN_DC_subdom"/>
</dbReference>
<dbReference type="GO" id="GO:0005886">
    <property type="term" value="C:plasma membrane"/>
    <property type="evidence" value="ECO:0007669"/>
    <property type="project" value="UniProtKB-SubCell"/>
</dbReference>
<feature type="transmembrane region" description="Helical" evidence="8">
    <location>
        <begin position="914"/>
        <end position="934"/>
    </location>
</feature>
<dbReference type="GeneID" id="34232997"/>
<dbReference type="Gene3D" id="3.30.70.1320">
    <property type="entry name" value="Multidrug efflux transporter AcrB pore domain like"/>
    <property type="match status" value="1"/>
</dbReference>
<evidence type="ECO:0000256" key="2">
    <source>
        <dbReference type="ARBA" id="ARBA00010942"/>
    </source>
</evidence>
<feature type="transmembrane region" description="Helical" evidence="8">
    <location>
        <begin position="493"/>
        <end position="516"/>
    </location>
</feature>
<dbReference type="GO" id="GO:0008324">
    <property type="term" value="F:monoatomic cation transmembrane transporter activity"/>
    <property type="evidence" value="ECO:0007669"/>
    <property type="project" value="InterPro"/>
</dbReference>
<evidence type="ECO:0000256" key="5">
    <source>
        <dbReference type="ARBA" id="ARBA00022692"/>
    </source>
</evidence>
<dbReference type="SUPFAM" id="SSF82866">
    <property type="entry name" value="Multidrug efflux transporter AcrB transmembrane domain"/>
    <property type="match status" value="2"/>
</dbReference>
<dbReference type="PANTHER" id="PTHR32063:SF12">
    <property type="entry name" value="CATION EFFLUX SYSTEM PROTEIN"/>
    <property type="match status" value="1"/>
</dbReference>
<organism evidence="9 10">
    <name type="scientific">Acidovorax soli</name>
    <dbReference type="NCBI Taxonomy" id="592050"/>
    <lineage>
        <taxon>Bacteria</taxon>
        <taxon>Pseudomonadati</taxon>
        <taxon>Pseudomonadota</taxon>
        <taxon>Betaproteobacteria</taxon>
        <taxon>Burkholderiales</taxon>
        <taxon>Comamonadaceae</taxon>
        <taxon>Acidovorax</taxon>
    </lineage>
</organism>
<evidence type="ECO:0000313" key="9">
    <source>
        <dbReference type="EMBL" id="SEA20852.1"/>
    </source>
</evidence>
<dbReference type="Gene3D" id="3.30.2090.10">
    <property type="entry name" value="Multidrug efflux transporter AcrB TolC docking domain, DN and DC subdomains"/>
    <property type="match status" value="2"/>
</dbReference>
<dbReference type="PANTHER" id="PTHR32063">
    <property type="match status" value="1"/>
</dbReference>
<keyword evidence="10" id="KW-1185">Reference proteome</keyword>
<dbReference type="Gene3D" id="3.30.70.1430">
    <property type="entry name" value="Multidrug efflux transporter AcrB pore domain"/>
    <property type="match status" value="2"/>
</dbReference>
<feature type="transmembrane region" description="Helical" evidence="8">
    <location>
        <begin position="888"/>
        <end position="907"/>
    </location>
</feature>
<dbReference type="Gene3D" id="3.30.70.1440">
    <property type="entry name" value="Multidrug efflux transporter AcrB pore domain"/>
    <property type="match status" value="1"/>
</dbReference>
<evidence type="ECO:0000256" key="3">
    <source>
        <dbReference type="ARBA" id="ARBA00022448"/>
    </source>
</evidence>
<dbReference type="STRING" id="592050.SAMN05421875_10770"/>
<keyword evidence="4" id="KW-1003">Cell membrane</keyword>
<evidence type="ECO:0000313" key="10">
    <source>
        <dbReference type="Proteomes" id="UP000199002"/>
    </source>
</evidence>
<feature type="transmembrane region" description="Helical" evidence="8">
    <location>
        <begin position="461"/>
        <end position="481"/>
    </location>
</feature>
<dbReference type="InterPro" id="IPR001036">
    <property type="entry name" value="Acrflvin-R"/>
</dbReference>
<keyword evidence="7 8" id="KW-0472">Membrane</keyword>
<dbReference type="NCBIfam" id="TIGR00914">
    <property type="entry name" value="2A0601"/>
    <property type="match status" value="1"/>
</dbReference>
<feature type="transmembrane region" description="Helical" evidence="8">
    <location>
        <begin position="388"/>
        <end position="411"/>
    </location>
</feature>
<dbReference type="PRINTS" id="PR00702">
    <property type="entry name" value="ACRIFLAVINRP"/>
</dbReference>
<evidence type="ECO:0000256" key="4">
    <source>
        <dbReference type="ARBA" id="ARBA00022475"/>
    </source>
</evidence>
<comment type="subcellular location">
    <subcellularLocation>
        <location evidence="1">Cell membrane</location>
        <topology evidence="1">Multi-pass membrane protein</topology>
    </subcellularLocation>
</comment>
<dbReference type="Pfam" id="PF00873">
    <property type="entry name" value="ACR_tran"/>
    <property type="match status" value="1"/>
</dbReference>
<proteinExistence type="inferred from homology"/>
<evidence type="ECO:0000256" key="7">
    <source>
        <dbReference type="ARBA" id="ARBA00023136"/>
    </source>
</evidence>
<accession>A0A1H3ZBX4</accession>
<reference evidence="10" key="1">
    <citation type="submission" date="2016-10" db="EMBL/GenBank/DDBJ databases">
        <authorList>
            <person name="Varghese N."/>
            <person name="Submissions S."/>
        </authorList>
    </citation>
    <scope>NUCLEOTIDE SEQUENCE [LARGE SCALE GENOMIC DNA]</scope>
    <source>
        <strain evidence="10">DSM 25157</strain>
    </source>
</reference>
<protein>
    <submittedName>
        <fullName evidence="9">Cobalt-zinc-cadmium resistance protein CzcA</fullName>
    </submittedName>
</protein>
<keyword evidence="5 8" id="KW-0812">Transmembrane</keyword>
<dbReference type="Gene3D" id="1.20.1640.10">
    <property type="entry name" value="Multidrug efflux transporter AcrB transmembrane domain"/>
    <property type="match status" value="2"/>
</dbReference>
<gene>
    <name evidence="9" type="ORF">SAMN05421875_10770</name>
</gene>
<feature type="transmembrane region" description="Helical" evidence="8">
    <location>
        <begin position="548"/>
        <end position="567"/>
    </location>
</feature>
<evidence type="ECO:0000256" key="6">
    <source>
        <dbReference type="ARBA" id="ARBA00022989"/>
    </source>
</evidence>
<dbReference type="SUPFAM" id="SSF82714">
    <property type="entry name" value="Multidrug efflux transporter AcrB TolC docking domain, DN and DC subdomains"/>
    <property type="match status" value="2"/>
</dbReference>
<dbReference type="InterPro" id="IPR004763">
    <property type="entry name" value="CusA-like"/>
</dbReference>
<dbReference type="RefSeq" id="WP_092697741.1">
    <property type="nucleotide sequence ID" value="NZ_CAXIQU010000010.1"/>
</dbReference>
<dbReference type="SUPFAM" id="SSF82693">
    <property type="entry name" value="Multidrug efflux transporter AcrB pore domain, PN1, PN2, PC1 and PC2 subdomains"/>
    <property type="match status" value="3"/>
</dbReference>
<feature type="transmembrane region" description="Helical" evidence="8">
    <location>
        <begin position="336"/>
        <end position="355"/>
    </location>
</feature>
<keyword evidence="3" id="KW-0813">Transport</keyword>
<dbReference type="GO" id="GO:0042910">
    <property type="term" value="F:xenobiotic transmembrane transporter activity"/>
    <property type="evidence" value="ECO:0007669"/>
    <property type="project" value="TreeGrafter"/>
</dbReference>
<keyword evidence="6 8" id="KW-1133">Transmembrane helix</keyword>
<feature type="transmembrane region" description="Helical" evidence="8">
    <location>
        <begin position="362"/>
        <end position="382"/>
    </location>
</feature>
<dbReference type="Proteomes" id="UP000199002">
    <property type="component" value="Unassembled WGS sequence"/>
</dbReference>
<sequence>MFRPLLAFVLSRRPIVVLALLAFLGLGLLAFSKLNVEAYPNPAPVILEITAQAPGMSAEEMERYYTRPMEVGLATTPDVENIRTTSFYGLSFVRVTFKYGTDYYFALTQIANNLQANVNLPNGVQPQIQASSLVGEILRYQVKGPSTYSLTDLRTLQDWVIQRRLLTVPGVVQVVTWGGTTKEYHVEADPKQLEAHGVTLQSLIQAIGNANLNVGGRAISVGDQSVNIRGLGLVRDINDIANIVVGQKNGLPTQVKDVARITPGTVPRLGEAGRDLQNDVVTGVVIMNRTLHTSDVIARVKAAVEKINADGSLPEGVKLEPYYDRAVLVGVTTHTVLHNLIFGCLLVFFIQWVFLGDLRSAVIVSVNIPFALFFSIMMLVLTGESANLLSLGAVDFGIIVDAAVILVENVFRNFQRPVPIRASLLRAMAQGPDGPRTQPSNGWTSRLRMIYLSGTQVDSSVLFSTFITIAAFTPLFAMQGVEGQIFGPMARTYGYALAGALIATFTITPVLASYLLPAKVEEKETFIVHAIQNAYRPALHWVLNHTRATLVIGLLALVAGGFMASRLGSEFLPALEEGNLWIRASMPPTISLEAGRDKANRMRQMIKEYPEIITVVSQHGRPDDGSDASGFNNVELFAPLQPFEKWRPGMTKERLVRELQARFEAEFPGVTFNFSQYIQDNVQEGLSGVKGANSVKIIGPDLATLEKLAAQVYEVMTHIDGVADLGVFHILGQPNMNIQIDRARAARYGLNTGDVANAIQAALAGVEATTVLEGDRRFGLTVRFTQGDRATPEAVRALRVGYTTAGGNTSYIPLSDVATISLDTGATYIYRESNERYIPIKFSARDRDLGSTVSEVQRRVAHEVSLPQGYRIIFAGEFEALQQAKARMMIAIPVAVILVLALLYALFNNFIYCLLTLASVPFTVFGGILALYLTGQVLSISAVIGFISLLGVSVMDGILILGYFRDLRARGYNHLQAMEEAYRSRMRPLLMTALSACIGLLPAAMSHSIGSEVQRPLATVVVGGMLIGPLFLLLVVPALRLAVLRRVKFAKKREGLGGNRAHA</sequence>
<dbReference type="AlphaFoldDB" id="A0A1H3ZBX4"/>
<name>A0A1H3ZBX4_9BURK</name>